<sequence length="63" mass="6577">MAALLRDHAATATSPATTTAYLAALTGHWHRNARRPAAAGAPGLRTYQHRAAAAGLALLMTRL</sequence>
<gene>
    <name evidence="1" type="ORF">Sdia_59660</name>
</gene>
<name>A0ABQ1CYA6_STRDI</name>
<accession>A0ABQ1CYA6</accession>
<proteinExistence type="predicted"/>
<dbReference type="EMBL" id="BLLN01000006">
    <property type="protein sequence ID" value="GFH75198.1"/>
    <property type="molecule type" value="Genomic_DNA"/>
</dbReference>
<reference evidence="1 2" key="1">
    <citation type="submission" date="2020-02" db="EMBL/GenBank/DDBJ databases">
        <title>Whole genome shotgun sequence of Streptomyces diastaticus subsp. diastaticus NBRC 13412.</title>
        <authorList>
            <person name="Ichikawa N."/>
            <person name="Komaki H."/>
            <person name="Tamura T."/>
        </authorList>
    </citation>
    <scope>NUCLEOTIDE SEQUENCE [LARGE SCALE GENOMIC DNA]</scope>
    <source>
        <strain evidence="1 2">NBRC 13412</strain>
    </source>
</reference>
<dbReference type="GeneID" id="95073335"/>
<dbReference type="RefSeq" id="WP_189500670.1">
    <property type="nucleotide sequence ID" value="NZ_BLLN01000006.1"/>
</dbReference>
<keyword evidence="2" id="KW-1185">Reference proteome</keyword>
<evidence type="ECO:0000313" key="2">
    <source>
        <dbReference type="Proteomes" id="UP000472710"/>
    </source>
</evidence>
<organism evidence="1 2">
    <name type="scientific">Streptomyces diastaticus subsp. diastaticus</name>
    <dbReference type="NCBI Taxonomy" id="68040"/>
    <lineage>
        <taxon>Bacteria</taxon>
        <taxon>Bacillati</taxon>
        <taxon>Actinomycetota</taxon>
        <taxon>Actinomycetes</taxon>
        <taxon>Kitasatosporales</taxon>
        <taxon>Streptomycetaceae</taxon>
        <taxon>Streptomyces</taxon>
        <taxon>Streptomyces diastaticus group</taxon>
    </lineage>
</organism>
<evidence type="ECO:0008006" key="3">
    <source>
        <dbReference type="Google" id="ProtNLM"/>
    </source>
</evidence>
<protein>
    <recommendedName>
        <fullName evidence="3">Integrase</fullName>
    </recommendedName>
</protein>
<dbReference type="Proteomes" id="UP000472710">
    <property type="component" value="Unassembled WGS sequence"/>
</dbReference>
<evidence type="ECO:0000313" key="1">
    <source>
        <dbReference type="EMBL" id="GFH75198.1"/>
    </source>
</evidence>
<comment type="caution">
    <text evidence="1">The sequence shown here is derived from an EMBL/GenBank/DDBJ whole genome shotgun (WGS) entry which is preliminary data.</text>
</comment>